<feature type="signal peptide" evidence="2">
    <location>
        <begin position="1"/>
        <end position="20"/>
    </location>
</feature>
<keyword evidence="2" id="KW-0732">Signal</keyword>
<feature type="chain" id="PRO_5047271442" evidence="2">
    <location>
        <begin position="21"/>
        <end position="2598"/>
    </location>
</feature>
<keyword evidence="1" id="KW-0175">Coiled coil</keyword>
<dbReference type="RefSeq" id="WP_091602228.1">
    <property type="nucleotide sequence ID" value="NZ_LT629754.1"/>
</dbReference>
<dbReference type="EMBL" id="LT629754">
    <property type="protein sequence ID" value="SDR91382.1"/>
    <property type="molecule type" value="Genomic_DNA"/>
</dbReference>
<dbReference type="GeneID" id="90593582"/>
<organism evidence="3 4">
    <name type="scientific">Maribacter dokdonensis</name>
    <dbReference type="NCBI Taxonomy" id="320912"/>
    <lineage>
        <taxon>Bacteria</taxon>
        <taxon>Pseudomonadati</taxon>
        <taxon>Bacteroidota</taxon>
        <taxon>Flavobacteriia</taxon>
        <taxon>Flavobacteriales</taxon>
        <taxon>Flavobacteriaceae</taxon>
        <taxon>Maribacter</taxon>
    </lineage>
</organism>
<keyword evidence="4" id="KW-1185">Reference proteome</keyword>
<dbReference type="Gene3D" id="1.20.5.340">
    <property type="match status" value="2"/>
</dbReference>
<evidence type="ECO:0000256" key="2">
    <source>
        <dbReference type="SAM" id="SignalP"/>
    </source>
</evidence>
<evidence type="ECO:0000313" key="4">
    <source>
        <dbReference type="Proteomes" id="UP000199574"/>
    </source>
</evidence>
<proteinExistence type="predicted"/>
<protein>
    <submittedName>
        <fullName evidence="3">Uncharacterized protein</fullName>
    </submittedName>
</protein>
<dbReference type="PANTHER" id="PTHR32083">
    <property type="entry name" value="CILIA AND FLAGELLA-ASSOCIATED PROTEIN 58-RELATED"/>
    <property type="match status" value="1"/>
</dbReference>
<evidence type="ECO:0000313" key="3">
    <source>
        <dbReference type="EMBL" id="SDR91382.1"/>
    </source>
</evidence>
<sequence>MSSKIKFLIFFSFISFCATAQVKIGQNPNTIHSASIVELESTDKAFVLTRLSTAQMQAITPLNGAVVYNTDTQCVHYFNGTVWTNLCDGINTNDFSFIDNGDGTITLDDGNGNTITFNGAAQTISTLIDNGDGTYTYTNENGIETVISIAVTDNQNLQTDNTPGNISIDNGNALTINVDDADADAQNELQTLDYTSGVLTLSNDPNATVVDLSAFDQNAADDFSGSFNDLSDLPANLDTDATDDFNTAITFDGTNLTVSDAGGDVSTDISGLAYDDTALRADVDQNTADIDALETEQTTQNTNIATNATDIDNLEAEQTTQNNSIATNATDIDNLEAEQTTQNNSIATNASDISTNAAAIAAHNSADGDLSDSNEYNTGISFDGTDLTVTDLGGDQTVDISGLAYDDTALRADVDQNTADIDALEAEQTTQNTNIATNATDIDNLEAEQTTQNNSIATNATDIDNLEAEQTTQNNSIATNASDIDNLEAEQTTQNNAITTNATDISTNAAAIATHNSADGDLSDSNEYNTGISFDGTDLTVTDLGGDQTVDISGLAYDDTALRADVDQNTADIDALETEQTTQNNSIATNATDISTNTVAIAAHNTADGDLSDSNEFNTGISFDGTDLTVTDLGGDQTVDISGLAYDDTALRADVDQNTADIDALETEQTTQNNSIATNATDIDNLEAEQTTQNNNIATNAAAIAAHNTADGDLSDSNEYNTGINFDGTDLTVTDGGGDQTVDISGLAYDDTALRADVDQNTADIATNVTDISTNATDIDNLEAEQTTQNNSIATNATDISTNTAAIAAHNTADGDLSDSNEYNTGISFDGTDLTVTDLGGDQTVDISGLAYDDTALRADVDQNTADIDALETEQTTQNTNIATNATDIDNLEAEQTTQNNSIATNATDISTNTAAIAAHNTADGDLSDSNEYNTGISFDGTDLTVTDGGGDQTVDISGLAYDDTALRADVDQNTADIDTLETEQTTQNNSIATNATDIDNLQAEQTTQNNSIATNATDISTNAAAIAAHNSADGDLSDSNEYNTGISFDGTDLTVTDLGGDQSVDISGLAYDDTTLRADVDQNTADIDALETEQTTQNNSITTNATDISTNTAAIAAHNTADGDLSDSNEYNTGISFDGTDLTVTDLGGNQTVDISGLAYDDTALRADVDQNTSDIDALEAEQTTQNNSIATNATDIDNLEAEQTTQNNSIATNATDISTNAAAIAAHNSADGDLSDSNEYNTGISFDGTDLTVTDLGGDQSVDISGLAYDDTTLRADVDQNTADIDALETEQTTQNNSITTNATDISTNTAAIAAHNTADGDLSDSNEYNTGISFDGTDLTVTDLGGNQTVDISGLAYDDTTLRADVDQNTSDIDALEAEQTTQNNSIATNATDIDNLEAEQTTQNNSIAANATDIDALEAEQTTQNNSIATNAADIDNLEAEQTTQNNSIATNATDISTNAAAIAAHNSADGDLSDSNEYNTGISFDGTDLTVTDLGGDQTVDISGLAYDDTAIRADVYQNTADIDALKTEQTTQNNSITTNATDISTNTAVIAAHNTADGDLSDSNEYNTGISFDGTDLTVTDLGGDQTVDISGLAYDDTALRADVDQNTSDIDALEAEQTTQNNSIATNATDIDNLEAEQTTQNNAIATNATDIDNLEAEQTTQNNSIATNATDIDALEAEQTTQNNSIATNATDIDNLEAEQSTQNNSITTNATDISTNTAAIAAHNSADGDLSDSNEYNTGISFDGTDLTVTDLGGDQTVDISGLAYDDTALRADVDQNTADIATNVTDISTNATDIDNLEAEQITQNNSIATNATDISTNTAAIAAHNSADGDLSDSNEYNTGISFDGTDLTVTDLGGDQTVDISGLAYDDTTLRADVDQNTADIDALEAEQTTQNNAIATNAIDIDNLEAEQTAQNNSIATNATDIDALEAEQTTQNNAIATNATDIDNLEAEQTTQNNSIATNATDIDALEAEQTTQNNAIATNATDIDNLEAEQTTQNNSIATNATDISTNTAAIAAHNTADDDLSDSNEYNTGISFDGTDLTVTDLGGDQTVDISGLAYDDTALRADVNQNTADIDALEAEQTTQNTNIATNATDIDNLEAEQTTQNNVIATNATDIDALEAEQTTQNNSITTNATDISTNAAAIAAHNTADGDLSDSNEYNTGISFDGTDLTVTDLGGDQTVNISGLAYDDTALRADVDQNTSDIDALEAEQTTQNNSIATNATDIDNLEAEQTTQNNAIATNATDIDNLEAEQTTQNNSIATNATDIDNLQAEQTTQNNSISSNSAAIAAHNTADEDLSATNETNTSFSTVDVAGTNYLRISDSNGDLDVPLSDLSHTGTTGSVFFAGADGTPTENNGQLFWNSSSNSLGVGTSSPTNKLHVSGAIRSQGILNSNGTENEPAYRFNDDTNTGMFRPAADEIAFTVGGIEAMKIEETSSDTSVVINETLELEGAVLDENDSPGTAGQVLTSTATGTEWVNSMSPIKAIGKISAAGGVTKATAGVTVTRISVGYYRVTLPTGAVSDADYIIQLTQPGRGGAGNDDPGISYSNQTATSFEVIIGDNDNGGTDRSRFDSEFMFTVLDL</sequence>
<gene>
    <name evidence="3" type="ORF">SAMN05192545_0411</name>
</gene>
<dbReference type="Gene3D" id="1.10.287.1490">
    <property type="match status" value="1"/>
</dbReference>
<name>A0ABY0U299_9FLAO</name>
<dbReference type="PANTHER" id="PTHR32083:SF48">
    <property type="entry name" value="TRANS-GOLGI NETWORK-LOCALIZED SYP41-INTERACTING PROTEIN 1"/>
    <property type="match status" value="1"/>
</dbReference>
<accession>A0ABY0U299</accession>
<reference evidence="3 4" key="1">
    <citation type="submission" date="2016-10" db="EMBL/GenBank/DDBJ databases">
        <authorList>
            <person name="Varghese N."/>
            <person name="Submissions S."/>
        </authorList>
    </citation>
    <scope>NUCLEOTIDE SEQUENCE [LARGE SCALE GENOMIC DNA]</scope>
    <source>
        <strain evidence="3 4">MAR_2009_60</strain>
    </source>
</reference>
<evidence type="ECO:0000256" key="1">
    <source>
        <dbReference type="ARBA" id="ARBA00023054"/>
    </source>
</evidence>
<dbReference type="Proteomes" id="UP000199574">
    <property type="component" value="Chromosome I"/>
</dbReference>